<dbReference type="Proteomes" id="UP000051236">
    <property type="component" value="Unassembled WGS sequence"/>
</dbReference>
<dbReference type="GO" id="GO:0042802">
    <property type="term" value="F:identical protein binding"/>
    <property type="evidence" value="ECO:0007669"/>
    <property type="project" value="TreeGrafter"/>
</dbReference>
<dbReference type="InterPro" id="IPR036890">
    <property type="entry name" value="HATPase_C_sf"/>
</dbReference>
<dbReference type="AlphaFoldDB" id="X0PCT1"/>
<keyword evidence="2" id="KW-0808">Transferase</keyword>
<dbReference type="eggNOG" id="COG3290">
    <property type="taxonomic scope" value="Bacteria"/>
</dbReference>
<feature type="transmembrane region" description="Helical" evidence="4">
    <location>
        <begin position="187"/>
        <end position="210"/>
    </location>
</feature>
<evidence type="ECO:0000256" key="3">
    <source>
        <dbReference type="ARBA" id="ARBA00022777"/>
    </source>
</evidence>
<feature type="transmembrane region" description="Helical" evidence="4">
    <location>
        <begin position="36"/>
        <end position="62"/>
    </location>
</feature>
<dbReference type="SUPFAM" id="SSF55874">
    <property type="entry name" value="ATPase domain of HSP90 chaperone/DNA topoisomerase II/histidine kinase"/>
    <property type="match status" value="1"/>
</dbReference>
<organism evidence="6 7">
    <name type="scientific">Agrilactobacillus composti DSM 18527 = JCM 14202</name>
    <dbReference type="NCBI Taxonomy" id="1423734"/>
    <lineage>
        <taxon>Bacteria</taxon>
        <taxon>Bacillati</taxon>
        <taxon>Bacillota</taxon>
        <taxon>Bacilli</taxon>
        <taxon>Lactobacillales</taxon>
        <taxon>Lactobacillaceae</taxon>
        <taxon>Agrilactobacillus</taxon>
    </lineage>
</organism>
<keyword evidence="7" id="KW-1185">Reference proteome</keyword>
<dbReference type="PATRIC" id="fig|1423734.3.peg.3222"/>
<sequence length="439" mass="49270">MRQVLPLQAYLWDTLALLLVLVPYHKMVGALTPKVLILRCLVPALLLSLFGYTLSDWSFILVILLQVTINRIGKIPIDSRQTVALLTISIVVFPIGNIISYVAANLDQRFPAGRHLIDWASLLVLFGALVLLVVAVQRFKQHAKKATRYLSEDGKFRRRIIGFLVVLFAMVEAISLFAFYYQVTPAFQLIVITCFVIFIGITVVVMRYFILSYQTMQISKNQVTAYKQQQTYLLDLEKNYQALRSFRHDYHNNLVALQGYITANDQPAAQRYIASLLQDVAAKTAVDSQFVTSLAKIKIPGLRALLLDKLNKMTAANIPTAFEVAQSIAKLPGDMIDIVRIIGILTDNALEAVADQAQPNIQMALIKYNEWAYEFTVENSLTEAVDVNRLFQRGYSTKAGHKGLGLATVQQIQAAKKNLAIEVRATDQMIRFSLLMQAV</sequence>
<dbReference type="Gene3D" id="1.10.287.130">
    <property type="match status" value="1"/>
</dbReference>
<dbReference type="EMBL" id="AZGA01000057">
    <property type="protein sequence ID" value="KRM33092.1"/>
    <property type="molecule type" value="Genomic_DNA"/>
</dbReference>
<feature type="transmembrane region" description="Helical" evidence="4">
    <location>
        <begin position="83"/>
        <end position="104"/>
    </location>
</feature>
<dbReference type="PANTHER" id="PTHR40448">
    <property type="entry name" value="TWO-COMPONENT SENSOR HISTIDINE KINASE"/>
    <property type="match status" value="1"/>
</dbReference>
<feature type="transmembrane region" description="Helical" evidence="4">
    <location>
        <begin position="160"/>
        <end position="181"/>
    </location>
</feature>
<evidence type="ECO:0000313" key="6">
    <source>
        <dbReference type="EMBL" id="KRM33092.1"/>
    </source>
</evidence>
<keyword evidence="1" id="KW-0597">Phosphoprotein</keyword>
<evidence type="ECO:0000256" key="1">
    <source>
        <dbReference type="ARBA" id="ARBA00022553"/>
    </source>
</evidence>
<keyword evidence="4" id="KW-0812">Transmembrane</keyword>
<dbReference type="RefSeq" id="WP_035450934.1">
    <property type="nucleotide sequence ID" value="NZ_AZGA01000057.1"/>
</dbReference>
<dbReference type="InterPro" id="IPR032834">
    <property type="entry name" value="NatK-like_C"/>
</dbReference>
<dbReference type="Gene3D" id="3.30.565.10">
    <property type="entry name" value="Histidine kinase-like ATPase, C-terminal domain"/>
    <property type="match status" value="1"/>
</dbReference>
<protein>
    <recommendedName>
        <fullName evidence="5">Sensor histidine kinase NatK-like C-terminal domain-containing protein</fullName>
    </recommendedName>
</protein>
<reference evidence="6 7" key="1">
    <citation type="journal article" date="2015" name="Genome Announc.">
        <title>Expanding the biotechnology potential of lactobacilli through comparative genomics of 213 strains and associated genera.</title>
        <authorList>
            <person name="Sun Z."/>
            <person name="Harris H.M."/>
            <person name="McCann A."/>
            <person name="Guo C."/>
            <person name="Argimon S."/>
            <person name="Zhang W."/>
            <person name="Yang X."/>
            <person name="Jeffery I.B."/>
            <person name="Cooney J.C."/>
            <person name="Kagawa T.F."/>
            <person name="Liu W."/>
            <person name="Song Y."/>
            <person name="Salvetti E."/>
            <person name="Wrobel A."/>
            <person name="Rasinkangas P."/>
            <person name="Parkhill J."/>
            <person name="Rea M.C."/>
            <person name="O'Sullivan O."/>
            <person name="Ritari J."/>
            <person name="Douillard F.P."/>
            <person name="Paul Ross R."/>
            <person name="Yang R."/>
            <person name="Briner A.E."/>
            <person name="Felis G.E."/>
            <person name="de Vos W.M."/>
            <person name="Barrangou R."/>
            <person name="Klaenhammer T.R."/>
            <person name="Caufield P.W."/>
            <person name="Cui Y."/>
            <person name="Zhang H."/>
            <person name="O'Toole P.W."/>
        </authorList>
    </citation>
    <scope>NUCLEOTIDE SEQUENCE [LARGE SCALE GENOMIC DNA]</scope>
    <source>
        <strain evidence="6 7">DSM 18527</strain>
    </source>
</reference>
<dbReference type="OrthoDB" id="2235311at2"/>
<keyword evidence="3" id="KW-0418">Kinase</keyword>
<keyword evidence="4" id="KW-0472">Membrane</keyword>
<evidence type="ECO:0000313" key="7">
    <source>
        <dbReference type="Proteomes" id="UP000051236"/>
    </source>
</evidence>
<feature type="transmembrane region" description="Helical" evidence="4">
    <location>
        <begin position="116"/>
        <end position="139"/>
    </location>
</feature>
<dbReference type="SUPFAM" id="SSF55890">
    <property type="entry name" value="Sporulation response regulatory protein Spo0B"/>
    <property type="match status" value="1"/>
</dbReference>
<feature type="domain" description="Sensor histidine kinase NatK-like C-terminal" evidence="5">
    <location>
        <begin position="335"/>
        <end position="436"/>
    </location>
</feature>
<evidence type="ECO:0000256" key="4">
    <source>
        <dbReference type="SAM" id="Phobius"/>
    </source>
</evidence>
<dbReference type="PANTHER" id="PTHR40448:SF1">
    <property type="entry name" value="TWO-COMPONENT SENSOR HISTIDINE KINASE"/>
    <property type="match status" value="1"/>
</dbReference>
<keyword evidence="4" id="KW-1133">Transmembrane helix</keyword>
<accession>X0PCT1</accession>
<dbReference type="STRING" id="1423734.FC83_GL003173"/>
<dbReference type="InterPro" id="IPR016120">
    <property type="entry name" value="Sig_transdc_His_kin_SpoOB"/>
</dbReference>
<name>X0PCT1_9LACO</name>
<evidence type="ECO:0000259" key="5">
    <source>
        <dbReference type="Pfam" id="PF14501"/>
    </source>
</evidence>
<dbReference type="Pfam" id="PF14501">
    <property type="entry name" value="HATPase_c_5"/>
    <property type="match status" value="1"/>
</dbReference>
<evidence type="ECO:0000256" key="2">
    <source>
        <dbReference type="ARBA" id="ARBA00022679"/>
    </source>
</evidence>
<comment type="caution">
    <text evidence="6">The sequence shown here is derived from an EMBL/GenBank/DDBJ whole genome shotgun (WGS) entry which is preliminary data.</text>
</comment>
<dbReference type="GO" id="GO:0000155">
    <property type="term" value="F:phosphorelay sensor kinase activity"/>
    <property type="evidence" value="ECO:0007669"/>
    <property type="project" value="InterPro"/>
</dbReference>
<gene>
    <name evidence="6" type="ORF">FC83_GL003173</name>
</gene>
<feature type="transmembrane region" description="Helical" evidence="4">
    <location>
        <begin position="7"/>
        <end position="24"/>
    </location>
</feature>
<proteinExistence type="predicted"/>